<dbReference type="Proteomes" id="UP000785679">
    <property type="component" value="Unassembled WGS sequence"/>
</dbReference>
<dbReference type="PANTHER" id="PTHR47052:SF3">
    <property type="entry name" value="INGRESSION PROTEIN 1"/>
    <property type="match status" value="1"/>
</dbReference>
<dbReference type="OrthoDB" id="447506at2759"/>
<dbReference type="InterPro" id="IPR000008">
    <property type="entry name" value="C2_dom"/>
</dbReference>
<dbReference type="SUPFAM" id="SSF49562">
    <property type="entry name" value="C2 domain (Calcium/lipid-binding domain, CaLB)"/>
    <property type="match status" value="2"/>
</dbReference>
<organism evidence="3 4">
    <name type="scientific">Halteria grandinella</name>
    <dbReference type="NCBI Taxonomy" id="5974"/>
    <lineage>
        <taxon>Eukaryota</taxon>
        <taxon>Sar</taxon>
        <taxon>Alveolata</taxon>
        <taxon>Ciliophora</taxon>
        <taxon>Intramacronucleata</taxon>
        <taxon>Spirotrichea</taxon>
        <taxon>Stichotrichia</taxon>
        <taxon>Sporadotrichida</taxon>
        <taxon>Halteriidae</taxon>
        <taxon>Halteria</taxon>
    </lineage>
</organism>
<feature type="region of interest" description="Disordered" evidence="1">
    <location>
        <begin position="272"/>
        <end position="294"/>
    </location>
</feature>
<dbReference type="InterPro" id="IPR035892">
    <property type="entry name" value="C2_domain_sf"/>
</dbReference>
<dbReference type="PROSITE" id="PS50004">
    <property type="entry name" value="C2"/>
    <property type="match status" value="2"/>
</dbReference>
<sequence length="647" mass="73909">MFNSYAIQTNSPQYRSQVQYIISLTIVRGRLFRDTEIFGQMDPFIRIIHKGNRYQTKVHDEAGKNPEWNETFNINLENFDDPFQLTCYDEDVLSDDFIGEASFRANQLCGEQANAIKREWHALVYKGQKSAEILIEGRLLLVGQGSPTYLNNVEQETTLNQKQFYTVNGGQYANMNIPRSDTKGITQVMRNETEVNADGGGLLMQKMRKSKMFNPGYASQLGTTGSQIMGVISAQTRNTPSVHFSTQPTKIDHKDEQEDNARLNLGELSNLKLKNKESSSSPPNKSPKEEDKGSIRIEIIEAKLTRDTETFGKMDPYVELTYDKDPKLSLKTKTINEGGKNVKWNETFTIALKSEEEGQITLKVMDEDIGYSDLVGEAVLEVAKLIESFSNQANKRNIPILYKDKKAGELTIDFRHIPPLPQEEDEEEEFGYQRYMSNQQNAHQQRSQEVDFESAAALNMLKGFRKGNFMEVIHEQAELGHKYSQSALSQPQTTHQNSPFQQLSGMGQYFKQFRNSQMIQNQLGQHLLHNFHEHQQAAQQAAQQQQQIEQQQLQQQMTRNKPSLSQSVTSLPQNAYYTQNRPTALRTHGSLVSQSMNFQQSPIVRGGYQSLFANSGFNSPQLRELRQQLPRSTDKNAELWSRVPDRF</sequence>
<evidence type="ECO:0000313" key="4">
    <source>
        <dbReference type="Proteomes" id="UP000785679"/>
    </source>
</evidence>
<evidence type="ECO:0000256" key="1">
    <source>
        <dbReference type="SAM" id="MobiDB-lite"/>
    </source>
</evidence>
<dbReference type="SMART" id="SM00239">
    <property type="entry name" value="C2"/>
    <property type="match status" value="2"/>
</dbReference>
<comment type="caution">
    <text evidence="3">The sequence shown here is derived from an EMBL/GenBank/DDBJ whole genome shotgun (WGS) entry which is preliminary data.</text>
</comment>
<gene>
    <name evidence="3" type="ORF">FGO68_gene14942</name>
</gene>
<protein>
    <recommendedName>
        <fullName evidence="2">C2 domain-containing protein</fullName>
    </recommendedName>
</protein>
<evidence type="ECO:0000259" key="2">
    <source>
        <dbReference type="PROSITE" id="PS50004"/>
    </source>
</evidence>
<reference evidence="3" key="1">
    <citation type="submission" date="2019-06" db="EMBL/GenBank/DDBJ databases">
        <authorList>
            <person name="Zheng W."/>
        </authorList>
    </citation>
    <scope>NUCLEOTIDE SEQUENCE</scope>
    <source>
        <strain evidence="3">QDHG01</strain>
    </source>
</reference>
<feature type="compositionally biased region" description="Polar residues" evidence="1">
    <location>
        <begin position="557"/>
        <end position="568"/>
    </location>
</feature>
<feature type="domain" description="C2" evidence="2">
    <location>
        <begin position="3"/>
        <end position="121"/>
    </location>
</feature>
<dbReference type="EMBL" id="RRYP01005763">
    <property type="protein sequence ID" value="TNV81761.1"/>
    <property type="molecule type" value="Genomic_DNA"/>
</dbReference>
<feature type="domain" description="C2" evidence="2">
    <location>
        <begin position="276"/>
        <end position="397"/>
    </location>
</feature>
<dbReference type="Pfam" id="PF00168">
    <property type="entry name" value="C2"/>
    <property type="match status" value="2"/>
</dbReference>
<feature type="region of interest" description="Disordered" evidence="1">
    <location>
        <begin position="238"/>
        <end position="257"/>
    </location>
</feature>
<dbReference type="Gene3D" id="2.60.40.150">
    <property type="entry name" value="C2 domain"/>
    <property type="match status" value="2"/>
</dbReference>
<feature type="compositionally biased region" description="Low complexity" evidence="1">
    <location>
        <begin position="272"/>
        <end position="283"/>
    </location>
</feature>
<keyword evidence="4" id="KW-1185">Reference proteome</keyword>
<proteinExistence type="predicted"/>
<dbReference type="PANTHER" id="PTHR47052">
    <property type="entry name" value="CONSERVED SERINE PROLINE-RICH PROTEIN (AFU_ORTHOLOGUE AFUA_2G01790)"/>
    <property type="match status" value="1"/>
</dbReference>
<feature type="region of interest" description="Disordered" evidence="1">
    <location>
        <begin position="549"/>
        <end position="568"/>
    </location>
</feature>
<dbReference type="InterPro" id="IPR052981">
    <property type="entry name" value="Ingression_C2_domain"/>
</dbReference>
<accession>A0A8J8NX04</accession>
<dbReference type="CDD" id="cd00030">
    <property type="entry name" value="C2"/>
    <property type="match status" value="2"/>
</dbReference>
<dbReference type="AlphaFoldDB" id="A0A8J8NX04"/>
<feature type="compositionally biased region" description="Polar residues" evidence="1">
    <location>
        <begin position="238"/>
        <end position="249"/>
    </location>
</feature>
<evidence type="ECO:0000313" key="3">
    <source>
        <dbReference type="EMBL" id="TNV81761.1"/>
    </source>
</evidence>
<name>A0A8J8NX04_HALGN</name>